<dbReference type="InterPro" id="IPR003607">
    <property type="entry name" value="HD/PDEase_dom"/>
</dbReference>
<dbReference type="PROSITE" id="PS51833">
    <property type="entry name" value="HDOD"/>
    <property type="match status" value="1"/>
</dbReference>
<dbReference type="InterPro" id="IPR006675">
    <property type="entry name" value="HDIG_dom"/>
</dbReference>
<dbReference type="SMART" id="SM00471">
    <property type="entry name" value="HDc"/>
    <property type="match status" value="1"/>
</dbReference>
<dbReference type="InterPro" id="IPR052340">
    <property type="entry name" value="RNase_Y/CdgJ"/>
</dbReference>
<reference evidence="2 3" key="2">
    <citation type="submission" date="2019-09" db="EMBL/GenBank/DDBJ databases">
        <title>Complete Genome Sequence and Methylome Analysis of free living Spirochaetas.</title>
        <authorList>
            <person name="Leshcheva N."/>
            <person name="Mikheeva N."/>
        </authorList>
    </citation>
    <scope>NUCLEOTIDE SEQUENCE [LARGE SCALE GENOMIC DNA]</scope>
    <source>
        <strain evidence="2 3">P</strain>
    </source>
</reference>
<protein>
    <submittedName>
        <fullName evidence="2">HDOD domain-containing protein</fullName>
    </submittedName>
</protein>
<sequence length="500" mass="57990">MRKVFYSNFDLENIENIVNSLKGKKEYICTIPFYDSVSEILISKVVYELLNESGFEDFNQAISIIINELLKNSNKINIKNIFFKESNTNLEDIAKSKEADQMFSFKDYYNKFMLNVSDRDKSEYIKIIINIDKDYFNLSILNSGTLLDWQLEEINTSIKYANRFNNLNEIFQDDKDISQNDNFGIIFSTLMLKNINIDSRALDIKRHDGYTDTTLTLPLKRLKDVHGDRVTEEIIKEISVLPQFPDSIMKLQKEIMDPEWNYDRITDYILSDSALTAEILRLVNSPVYRPSSRIDKVSIAVKKIGINGLKAILYNFGSFKVLSSKYDIDKINQYKEHLFQVALISSYLANMVGLDEFSEDIYVAALMHDIGKIIVNALNPELEDGIMKLSKDRMIPTDVIDNLSDGYNHSIIGSKLIEKWNFPKKYIEAIKHHHTPLKVDDEYKIITFCVYLGNQIPQVHGEKRKFSSIENKVLKFFKINTIQDFNNLLTKLENSGIFFT</sequence>
<dbReference type="PANTHER" id="PTHR33525">
    <property type="match status" value="1"/>
</dbReference>
<keyword evidence="3" id="KW-1185">Reference proteome</keyword>
<feature type="domain" description="HDOD" evidence="1">
    <location>
        <begin position="241"/>
        <end position="436"/>
    </location>
</feature>
<reference evidence="2 3" key="1">
    <citation type="submission" date="2019-02" db="EMBL/GenBank/DDBJ databases">
        <authorList>
            <person name="Fomenkov A."/>
            <person name="Dubinina G."/>
            <person name="Grabovich M."/>
            <person name="Vincze T."/>
            <person name="Roberts R.J."/>
        </authorList>
    </citation>
    <scope>NUCLEOTIDE SEQUENCE [LARGE SCALE GENOMIC DNA]</scope>
    <source>
        <strain evidence="2 3">P</strain>
    </source>
</reference>
<gene>
    <name evidence="2" type="ORF">EW093_02980</name>
</gene>
<dbReference type="NCBIfam" id="TIGR00277">
    <property type="entry name" value="HDIG"/>
    <property type="match status" value="1"/>
</dbReference>
<evidence type="ECO:0000313" key="3">
    <source>
        <dbReference type="Proteomes" id="UP000323824"/>
    </source>
</evidence>
<dbReference type="Pfam" id="PF08668">
    <property type="entry name" value="HDOD"/>
    <property type="match status" value="1"/>
</dbReference>
<dbReference type="Proteomes" id="UP000323824">
    <property type="component" value="Chromosome"/>
</dbReference>
<dbReference type="EMBL" id="CP035807">
    <property type="protein sequence ID" value="QEN03706.1"/>
    <property type="molecule type" value="Genomic_DNA"/>
</dbReference>
<organism evidence="2 3">
    <name type="scientific">Thiospirochaeta perfilievii</name>
    <dbReference type="NCBI Taxonomy" id="252967"/>
    <lineage>
        <taxon>Bacteria</taxon>
        <taxon>Pseudomonadati</taxon>
        <taxon>Spirochaetota</taxon>
        <taxon>Spirochaetia</taxon>
        <taxon>Spirochaetales</taxon>
        <taxon>Spirochaetaceae</taxon>
        <taxon>Thiospirochaeta</taxon>
    </lineage>
</organism>
<dbReference type="KEGG" id="sper:EW093_02980"/>
<name>A0A5C1QA84_9SPIO</name>
<dbReference type="PANTHER" id="PTHR33525:SF3">
    <property type="entry name" value="RIBONUCLEASE Y"/>
    <property type="match status" value="1"/>
</dbReference>
<dbReference type="InterPro" id="IPR013976">
    <property type="entry name" value="HDOD"/>
</dbReference>
<evidence type="ECO:0000259" key="1">
    <source>
        <dbReference type="PROSITE" id="PS51833"/>
    </source>
</evidence>
<dbReference type="AlphaFoldDB" id="A0A5C1QA84"/>
<proteinExistence type="predicted"/>
<dbReference type="OrthoDB" id="355331at2"/>
<dbReference type="CDD" id="cd00077">
    <property type="entry name" value="HDc"/>
    <property type="match status" value="1"/>
</dbReference>
<dbReference type="RefSeq" id="WP_149566964.1">
    <property type="nucleotide sequence ID" value="NZ_CP035807.1"/>
</dbReference>
<evidence type="ECO:0000313" key="2">
    <source>
        <dbReference type="EMBL" id="QEN03706.1"/>
    </source>
</evidence>
<accession>A0A5C1QA84</accession>
<dbReference type="Gene3D" id="1.10.3210.10">
    <property type="entry name" value="Hypothetical protein af1432"/>
    <property type="match status" value="1"/>
</dbReference>
<dbReference type="SUPFAM" id="SSF109604">
    <property type="entry name" value="HD-domain/PDEase-like"/>
    <property type="match status" value="1"/>
</dbReference>